<gene>
    <name evidence="1" type="ORF">BDN72DRAFT_871082</name>
</gene>
<reference evidence="1 2" key="1">
    <citation type="journal article" date="2019" name="Nat. Ecol. Evol.">
        <title>Megaphylogeny resolves global patterns of mushroom evolution.</title>
        <authorList>
            <person name="Varga T."/>
            <person name="Krizsan K."/>
            <person name="Foldi C."/>
            <person name="Dima B."/>
            <person name="Sanchez-Garcia M."/>
            <person name="Sanchez-Ramirez S."/>
            <person name="Szollosi G.J."/>
            <person name="Szarkandi J.G."/>
            <person name="Papp V."/>
            <person name="Albert L."/>
            <person name="Andreopoulos W."/>
            <person name="Angelini C."/>
            <person name="Antonin V."/>
            <person name="Barry K.W."/>
            <person name="Bougher N.L."/>
            <person name="Buchanan P."/>
            <person name="Buyck B."/>
            <person name="Bense V."/>
            <person name="Catcheside P."/>
            <person name="Chovatia M."/>
            <person name="Cooper J."/>
            <person name="Damon W."/>
            <person name="Desjardin D."/>
            <person name="Finy P."/>
            <person name="Geml J."/>
            <person name="Haridas S."/>
            <person name="Hughes K."/>
            <person name="Justo A."/>
            <person name="Karasinski D."/>
            <person name="Kautmanova I."/>
            <person name="Kiss B."/>
            <person name="Kocsube S."/>
            <person name="Kotiranta H."/>
            <person name="LaButti K.M."/>
            <person name="Lechner B.E."/>
            <person name="Liimatainen K."/>
            <person name="Lipzen A."/>
            <person name="Lukacs Z."/>
            <person name="Mihaltcheva S."/>
            <person name="Morgado L.N."/>
            <person name="Niskanen T."/>
            <person name="Noordeloos M.E."/>
            <person name="Ohm R.A."/>
            <person name="Ortiz-Santana B."/>
            <person name="Ovrebo C."/>
            <person name="Racz N."/>
            <person name="Riley R."/>
            <person name="Savchenko A."/>
            <person name="Shiryaev A."/>
            <person name="Soop K."/>
            <person name="Spirin V."/>
            <person name="Szebenyi C."/>
            <person name="Tomsovsky M."/>
            <person name="Tulloss R.E."/>
            <person name="Uehling J."/>
            <person name="Grigoriev I.V."/>
            <person name="Vagvolgyi C."/>
            <person name="Papp T."/>
            <person name="Martin F.M."/>
            <person name="Miettinen O."/>
            <person name="Hibbett D.S."/>
            <person name="Nagy L.G."/>
        </authorList>
    </citation>
    <scope>NUCLEOTIDE SEQUENCE [LARGE SCALE GENOMIC DNA]</scope>
    <source>
        <strain evidence="1 2">NL-1719</strain>
    </source>
</reference>
<keyword evidence="1" id="KW-0378">Hydrolase</keyword>
<name>A0ACD3AS23_9AGAR</name>
<organism evidence="1 2">
    <name type="scientific">Pluteus cervinus</name>
    <dbReference type="NCBI Taxonomy" id="181527"/>
    <lineage>
        <taxon>Eukaryota</taxon>
        <taxon>Fungi</taxon>
        <taxon>Dikarya</taxon>
        <taxon>Basidiomycota</taxon>
        <taxon>Agaricomycotina</taxon>
        <taxon>Agaricomycetes</taxon>
        <taxon>Agaricomycetidae</taxon>
        <taxon>Agaricales</taxon>
        <taxon>Pluteineae</taxon>
        <taxon>Pluteaceae</taxon>
        <taxon>Pluteus</taxon>
    </lineage>
</organism>
<protein>
    <submittedName>
        <fullName evidence="1">Glycoside hydrolase/deacetylase</fullName>
    </submittedName>
</protein>
<evidence type="ECO:0000313" key="1">
    <source>
        <dbReference type="EMBL" id="TFK68114.1"/>
    </source>
</evidence>
<proteinExistence type="predicted"/>
<accession>A0ACD3AS23</accession>
<evidence type="ECO:0000313" key="2">
    <source>
        <dbReference type="Proteomes" id="UP000308600"/>
    </source>
</evidence>
<sequence>MKFLSPVVPLAVLPLLVQAHAGKYAHHNVIPRQASATGSDIAPPSQIPDSAGAAPSTDSFVLSLTSINPTALPLSAIVSTAQPAPTQEVSPIYPQGAVPPNIIGAPPLPDDILQKDYPTPDDVPPVNSAEVEEWIREVANSGVPIPDIPINLEGGCTVAGNAVAAADTDRSRCWWTCTGCTRKTDITQCPQKGTFGLSFDDGPAPYTPDLLDFLDQQKLKATFFVVGSRVYYRPDLLRKQYMEGHQIAVHTWSHPELTTLTNEQIIAELGWSRRVIQDTLGVTPNMMRPPYGDIDDRVRAISVAMGLTPVIWTQGFDTEDFEIGSGGTTVQQSLQNWERITAAASTSDKGFIVLEHDLFQQTVELATGYILPDAIGHNYTIQPIVTCMGLPLNDAYMETNNNQTHPDPAQGAQAIFTGPTKALLPPTHTPASASGPGTSTSPSNNVNKKNSNSARAVFSVLGMGATSLLAGLISILA</sequence>
<dbReference type="EMBL" id="ML208359">
    <property type="protein sequence ID" value="TFK68114.1"/>
    <property type="molecule type" value="Genomic_DNA"/>
</dbReference>
<dbReference type="Proteomes" id="UP000308600">
    <property type="component" value="Unassembled WGS sequence"/>
</dbReference>
<keyword evidence="2" id="KW-1185">Reference proteome</keyword>